<dbReference type="Proteomes" id="UP001151516">
    <property type="component" value="Unassembled WGS sequence"/>
</dbReference>
<organism evidence="1 2">
    <name type="scientific">Coemansia spiralis</name>
    <dbReference type="NCBI Taxonomy" id="417178"/>
    <lineage>
        <taxon>Eukaryota</taxon>
        <taxon>Fungi</taxon>
        <taxon>Fungi incertae sedis</taxon>
        <taxon>Zoopagomycota</taxon>
        <taxon>Kickxellomycotina</taxon>
        <taxon>Kickxellomycetes</taxon>
        <taxon>Kickxellales</taxon>
        <taxon>Kickxellaceae</taxon>
        <taxon>Coemansia</taxon>
    </lineage>
</organism>
<protein>
    <submittedName>
        <fullName evidence="1">Uncharacterized protein</fullName>
    </submittedName>
</protein>
<gene>
    <name evidence="1" type="ORF">IWW39_004812</name>
</gene>
<proteinExistence type="predicted"/>
<evidence type="ECO:0000313" key="2">
    <source>
        <dbReference type="Proteomes" id="UP001151516"/>
    </source>
</evidence>
<name>A0A9W8GIU7_9FUNG</name>
<sequence>MRPLSEQIPSSCKRQLNSLKRTTRRIQSACSLLLEPQSLSPARDTPLVDIDYDELRETVKSAWRKRDPLEQLRIIAFVVPKDERMPSDYFALPHGNYKEAMKDVCFDTNQCVFYELESGYSSGSSDSESSTGFGSALPSSSTVFNEFVVTSSPIKASNTSCPVHLNSIVFV</sequence>
<comment type="caution">
    <text evidence="1">The sequence shown here is derived from an EMBL/GenBank/DDBJ whole genome shotgun (WGS) entry which is preliminary data.</text>
</comment>
<dbReference type="OrthoDB" id="5578050at2759"/>
<dbReference type="AlphaFoldDB" id="A0A9W8GIU7"/>
<evidence type="ECO:0000313" key="1">
    <source>
        <dbReference type="EMBL" id="KAJ2684593.1"/>
    </source>
</evidence>
<reference evidence="1" key="1">
    <citation type="submission" date="2022-07" db="EMBL/GenBank/DDBJ databases">
        <title>Phylogenomic reconstructions and comparative analyses of Kickxellomycotina fungi.</title>
        <authorList>
            <person name="Reynolds N.K."/>
            <person name="Stajich J.E."/>
            <person name="Barry K."/>
            <person name="Grigoriev I.V."/>
            <person name="Crous P."/>
            <person name="Smith M.E."/>
        </authorList>
    </citation>
    <scope>NUCLEOTIDE SEQUENCE</scope>
    <source>
        <strain evidence="1">CBS 109367</strain>
    </source>
</reference>
<keyword evidence="2" id="KW-1185">Reference proteome</keyword>
<accession>A0A9W8GIU7</accession>
<dbReference type="EMBL" id="JANBTX010000200">
    <property type="protein sequence ID" value="KAJ2684593.1"/>
    <property type="molecule type" value="Genomic_DNA"/>
</dbReference>